<dbReference type="Proteomes" id="UP000324632">
    <property type="component" value="Chromosome 25"/>
</dbReference>
<comment type="caution">
    <text evidence="1">The sequence shown here is derived from an EMBL/GenBank/DDBJ whole genome shotgun (WGS) entry which is preliminary data.</text>
</comment>
<evidence type="ECO:0000313" key="1">
    <source>
        <dbReference type="EMBL" id="KAA0701644.1"/>
    </source>
</evidence>
<name>A0A5A9MTK3_9TELE</name>
<reference evidence="1 2" key="1">
    <citation type="journal article" date="2019" name="Mol. Ecol. Resour.">
        <title>Chromosome-level genome assembly of Triplophysa tibetana, a fish adapted to the harsh high-altitude environment of the Tibetan Plateau.</title>
        <authorList>
            <person name="Yang X."/>
            <person name="Liu H."/>
            <person name="Ma Z."/>
            <person name="Zou Y."/>
            <person name="Zou M."/>
            <person name="Mao Y."/>
            <person name="Li X."/>
            <person name="Wang H."/>
            <person name="Chen T."/>
            <person name="Wang W."/>
            <person name="Yang R."/>
        </authorList>
    </citation>
    <scope>NUCLEOTIDE SEQUENCE [LARGE SCALE GENOMIC DNA]</scope>
    <source>
        <strain evidence="1">TTIB1903HZAU</strain>
        <tissue evidence="1">Muscle</tissue>
    </source>
</reference>
<dbReference type="EMBL" id="SOYY01000025">
    <property type="protein sequence ID" value="KAA0701644.1"/>
    <property type="molecule type" value="Genomic_DNA"/>
</dbReference>
<keyword evidence="2" id="KW-1185">Reference proteome</keyword>
<dbReference type="AlphaFoldDB" id="A0A5A9MTK3"/>
<protein>
    <submittedName>
        <fullName evidence="1">Uncharacterized protein</fullName>
    </submittedName>
</protein>
<organism evidence="1 2">
    <name type="scientific">Triplophysa tibetana</name>
    <dbReference type="NCBI Taxonomy" id="1572043"/>
    <lineage>
        <taxon>Eukaryota</taxon>
        <taxon>Metazoa</taxon>
        <taxon>Chordata</taxon>
        <taxon>Craniata</taxon>
        <taxon>Vertebrata</taxon>
        <taxon>Euteleostomi</taxon>
        <taxon>Actinopterygii</taxon>
        <taxon>Neopterygii</taxon>
        <taxon>Teleostei</taxon>
        <taxon>Ostariophysi</taxon>
        <taxon>Cypriniformes</taxon>
        <taxon>Nemacheilidae</taxon>
        <taxon>Triplophysa</taxon>
    </lineage>
</organism>
<gene>
    <name evidence="1" type="ORF">E1301_Tti024350</name>
</gene>
<accession>A0A5A9MTK3</accession>
<proteinExistence type="predicted"/>
<sequence length="67" mass="7550">MSTLLYVLHVPVQCVSEPSSFPSSTCIDLLQDDHPPALFPWRPDKCIPTELQISTGNHRWGTCRRGN</sequence>
<evidence type="ECO:0000313" key="2">
    <source>
        <dbReference type="Proteomes" id="UP000324632"/>
    </source>
</evidence>